<dbReference type="GO" id="GO:0032259">
    <property type="term" value="P:methylation"/>
    <property type="evidence" value="ECO:0007669"/>
    <property type="project" value="UniProtKB-KW"/>
</dbReference>
<dbReference type="InterPro" id="IPR029063">
    <property type="entry name" value="SAM-dependent_MTases_sf"/>
</dbReference>
<proteinExistence type="predicted"/>
<evidence type="ECO:0000313" key="4">
    <source>
        <dbReference type="Proteomes" id="UP001501509"/>
    </source>
</evidence>
<dbReference type="InterPro" id="IPR038375">
    <property type="entry name" value="NDUFAF7_sf"/>
</dbReference>
<reference evidence="3 4" key="1">
    <citation type="journal article" date="2019" name="Int. J. Syst. Evol. Microbiol.">
        <title>The Global Catalogue of Microorganisms (GCM) 10K type strain sequencing project: providing services to taxonomists for standard genome sequencing and annotation.</title>
        <authorList>
            <consortium name="The Broad Institute Genomics Platform"/>
            <consortium name="The Broad Institute Genome Sequencing Center for Infectious Disease"/>
            <person name="Wu L."/>
            <person name="Ma J."/>
        </authorList>
    </citation>
    <scope>NUCLEOTIDE SEQUENCE [LARGE SCALE GENOMIC DNA]</scope>
    <source>
        <strain evidence="3 4">JCM 6833</strain>
    </source>
</reference>
<accession>A0ABN3PYU2</accession>
<dbReference type="InterPro" id="IPR003788">
    <property type="entry name" value="NDUFAF7"/>
</dbReference>
<dbReference type="EMBL" id="BAAATD010000006">
    <property type="protein sequence ID" value="GAA2607305.1"/>
    <property type="molecule type" value="Genomic_DNA"/>
</dbReference>
<keyword evidence="2" id="KW-0808">Transferase</keyword>
<dbReference type="Proteomes" id="UP001501509">
    <property type="component" value="Unassembled WGS sequence"/>
</dbReference>
<dbReference type="Gene3D" id="3.40.50.12710">
    <property type="match status" value="1"/>
</dbReference>
<name>A0ABN3PYU2_9ACTN</name>
<dbReference type="PANTHER" id="PTHR12049:SF7">
    <property type="entry name" value="PROTEIN ARGININE METHYLTRANSFERASE NDUFAF7, MITOCHONDRIAL"/>
    <property type="match status" value="1"/>
</dbReference>
<keyword evidence="4" id="KW-1185">Reference proteome</keyword>
<organism evidence="3 4">
    <name type="scientific">Actinomadura fulvescens</name>
    <dbReference type="NCBI Taxonomy" id="46160"/>
    <lineage>
        <taxon>Bacteria</taxon>
        <taxon>Bacillati</taxon>
        <taxon>Actinomycetota</taxon>
        <taxon>Actinomycetes</taxon>
        <taxon>Streptosporangiales</taxon>
        <taxon>Thermomonosporaceae</taxon>
        <taxon>Actinomadura</taxon>
    </lineage>
</organism>
<evidence type="ECO:0000313" key="3">
    <source>
        <dbReference type="EMBL" id="GAA2607305.1"/>
    </source>
</evidence>
<dbReference type="GO" id="GO:0008168">
    <property type="term" value="F:methyltransferase activity"/>
    <property type="evidence" value="ECO:0007669"/>
    <property type="project" value="UniProtKB-KW"/>
</dbReference>
<dbReference type="PANTHER" id="PTHR12049">
    <property type="entry name" value="PROTEIN ARGININE METHYLTRANSFERASE NDUFAF7, MITOCHONDRIAL"/>
    <property type="match status" value="1"/>
</dbReference>
<gene>
    <name evidence="3" type="ORF">GCM10010411_46910</name>
</gene>
<keyword evidence="1 3" id="KW-0489">Methyltransferase</keyword>
<evidence type="ECO:0000256" key="1">
    <source>
        <dbReference type="ARBA" id="ARBA00022603"/>
    </source>
</evidence>
<dbReference type="SUPFAM" id="SSF53335">
    <property type="entry name" value="S-adenosyl-L-methionine-dependent methyltransferases"/>
    <property type="match status" value="1"/>
</dbReference>
<comment type="caution">
    <text evidence="3">The sequence shown here is derived from an EMBL/GenBank/DDBJ whole genome shotgun (WGS) entry which is preliminary data.</text>
</comment>
<sequence length="327" mass="34601">MERALYGTDGFYRRERPGEHFRTSVHASPRFAAALVRLLAEVDTALGHPPRLDVVDMGAGRAELLINILAAAEPGLAERLVPTAVEIAPRPSDVPDRISWRNEPPHDLTGLVIANEWLDNVALDVVEQTPAGPRLVLVAPATGAERTGPEPSPEDLDWLARWWPLQEPGDRAELGHPRCLAWSSVIERLAGGLAVSVDYSHTRAHRPPYGTLTGYRDGSTVPAVPDGSCDVTAHVALDACAASGERAGVTGTLLTTQRDALRALGLSGTRPPIDLAHSDPRGYVRALCAAGDDAELTDPGGLGGFGWLAQSVGISVPAILSPVPSPV</sequence>
<dbReference type="Pfam" id="PF02636">
    <property type="entry name" value="Methyltransf_28"/>
    <property type="match status" value="1"/>
</dbReference>
<protein>
    <submittedName>
        <fullName evidence="3">SAM-dependent methyltransferase</fullName>
    </submittedName>
</protein>
<evidence type="ECO:0000256" key="2">
    <source>
        <dbReference type="ARBA" id="ARBA00022679"/>
    </source>
</evidence>